<dbReference type="SUPFAM" id="SSF48498">
    <property type="entry name" value="Tetracyclin repressor-like, C-terminal domain"/>
    <property type="match status" value="1"/>
</dbReference>
<dbReference type="InterPro" id="IPR004111">
    <property type="entry name" value="Repressor_TetR_C"/>
</dbReference>
<keyword evidence="1" id="KW-0805">Transcription regulation</keyword>
<dbReference type="RefSeq" id="WP_193120699.1">
    <property type="nucleotide sequence ID" value="NZ_JADBGI010000003.1"/>
</dbReference>
<dbReference type="PANTHER" id="PTHR30055:SF151">
    <property type="entry name" value="TRANSCRIPTIONAL REGULATORY PROTEIN"/>
    <property type="match status" value="1"/>
</dbReference>
<evidence type="ECO:0000259" key="6">
    <source>
        <dbReference type="PROSITE" id="PS50977"/>
    </source>
</evidence>
<evidence type="ECO:0000256" key="3">
    <source>
        <dbReference type="ARBA" id="ARBA00023163"/>
    </source>
</evidence>
<dbReference type="Gene3D" id="1.10.10.60">
    <property type="entry name" value="Homeodomain-like"/>
    <property type="match status" value="1"/>
</dbReference>
<dbReference type="Pfam" id="PF02909">
    <property type="entry name" value="TetR_C_1"/>
    <property type="match status" value="1"/>
</dbReference>
<keyword evidence="2 4" id="KW-0238">DNA-binding</keyword>
<accession>A0ABR9P2I9</accession>
<sequence length="232" mass="25104">MRPSTSPGAGREHTPGPRPRLSRELIAETAIGLVEHEGVRALTMRRLATALSVVPGTLYTYVSGKDDLELLVLDTLVGQQDRLPHTLPGTWREQVEAWAKNDWDGYVRHPWVMELRFRVSGGGPNMIAWLDSALRVFEGTGLTDRQRLDVVETVDGFVRGSAVLHLRSDDAMTGGAAELTPEVRSALGEAPGLVAALTARAAGPTTDRFEFGLRCLLSGVQEVIDAADQGQA</sequence>
<feature type="DNA-binding region" description="H-T-H motif" evidence="4">
    <location>
        <begin position="43"/>
        <end position="62"/>
    </location>
</feature>
<keyword evidence="3" id="KW-0804">Transcription</keyword>
<feature type="region of interest" description="Disordered" evidence="5">
    <location>
        <begin position="1"/>
        <end position="20"/>
    </location>
</feature>
<gene>
    <name evidence="7" type="ORF">IDM40_05030</name>
</gene>
<name>A0ABR9P2I9_9ACTN</name>
<protein>
    <submittedName>
        <fullName evidence="7">TetR/AcrR family transcriptional regulator C-terminal domain-containing protein</fullName>
    </submittedName>
</protein>
<dbReference type="SUPFAM" id="SSF46689">
    <property type="entry name" value="Homeodomain-like"/>
    <property type="match status" value="1"/>
</dbReference>
<evidence type="ECO:0000256" key="5">
    <source>
        <dbReference type="SAM" id="MobiDB-lite"/>
    </source>
</evidence>
<proteinExistence type="predicted"/>
<dbReference type="InterPro" id="IPR050109">
    <property type="entry name" value="HTH-type_TetR-like_transc_reg"/>
</dbReference>
<dbReference type="InterPro" id="IPR036271">
    <property type="entry name" value="Tet_transcr_reg_TetR-rel_C_sf"/>
</dbReference>
<dbReference type="InterPro" id="IPR001647">
    <property type="entry name" value="HTH_TetR"/>
</dbReference>
<evidence type="ECO:0000256" key="4">
    <source>
        <dbReference type="PROSITE-ProRule" id="PRU00335"/>
    </source>
</evidence>
<comment type="caution">
    <text evidence="7">The sequence shown here is derived from an EMBL/GenBank/DDBJ whole genome shotgun (WGS) entry which is preliminary data.</text>
</comment>
<evidence type="ECO:0000313" key="8">
    <source>
        <dbReference type="Proteomes" id="UP000806528"/>
    </source>
</evidence>
<dbReference type="EMBL" id="JADBGI010000003">
    <property type="protein sequence ID" value="MBE2998071.1"/>
    <property type="molecule type" value="Genomic_DNA"/>
</dbReference>
<evidence type="ECO:0000313" key="7">
    <source>
        <dbReference type="EMBL" id="MBE2998071.1"/>
    </source>
</evidence>
<dbReference type="PANTHER" id="PTHR30055">
    <property type="entry name" value="HTH-TYPE TRANSCRIPTIONAL REGULATOR RUTR"/>
    <property type="match status" value="1"/>
</dbReference>
<keyword evidence="8" id="KW-1185">Reference proteome</keyword>
<dbReference type="Proteomes" id="UP000806528">
    <property type="component" value="Unassembled WGS sequence"/>
</dbReference>
<organism evidence="7 8">
    <name type="scientific">Nocardiopsis coralli</name>
    <dbReference type="NCBI Taxonomy" id="2772213"/>
    <lineage>
        <taxon>Bacteria</taxon>
        <taxon>Bacillati</taxon>
        <taxon>Actinomycetota</taxon>
        <taxon>Actinomycetes</taxon>
        <taxon>Streptosporangiales</taxon>
        <taxon>Nocardiopsidaceae</taxon>
        <taxon>Nocardiopsis</taxon>
    </lineage>
</organism>
<dbReference type="Pfam" id="PF00440">
    <property type="entry name" value="TetR_N"/>
    <property type="match status" value="1"/>
</dbReference>
<evidence type="ECO:0000256" key="2">
    <source>
        <dbReference type="ARBA" id="ARBA00023125"/>
    </source>
</evidence>
<feature type="compositionally biased region" description="Basic and acidic residues" evidence="5">
    <location>
        <begin position="10"/>
        <end position="20"/>
    </location>
</feature>
<dbReference type="InterPro" id="IPR009057">
    <property type="entry name" value="Homeodomain-like_sf"/>
</dbReference>
<dbReference type="PROSITE" id="PS50977">
    <property type="entry name" value="HTH_TETR_2"/>
    <property type="match status" value="1"/>
</dbReference>
<dbReference type="Gene3D" id="1.10.357.10">
    <property type="entry name" value="Tetracycline Repressor, domain 2"/>
    <property type="match status" value="1"/>
</dbReference>
<reference evidence="7 8" key="1">
    <citation type="submission" date="2020-09" db="EMBL/GenBank/DDBJ databases">
        <title>Diversity and distribution of actinomycetes associated with coral in the coast of Hainan.</title>
        <authorList>
            <person name="Li F."/>
        </authorList>
    </citation>
    <scope>NUCLEOTIDE SEQUENCE [LARGE SCALE GENOMIC DNA]</scope>
    <source>
        <strain evidence="7 8">HNM0947</strain>
    </source>
</reference>
<feature type="domain" description="HTH tetR-type" evidence="6">
    <location>
        <begin position="20"/>
        <end position="80"/>
    </location>
</feature>
<evidence type="ECO:0000256" key="1">
    <source>
        <dbReference type="ARBA" id="ARBA00023015"/>
    </source>
</evidence>